<dbReference type="RefSeq" id="WP_179028848.1">
    <property type="nucleotide sequence ID" value="NZ_JABUHS010000331.1"/>
</dbReference>
<evidence type="ECO:0000313" key="3">
    <source>
        <dbReference type="Proteomes" id="UP000543908"/>
    </source>
</evidence>
<feature type="transmembrane region" description="Helical" evidence="1">
    <location>
        <begin position="100"/>
        <end position="122"/>
    </location>
</feature>
<protein>
    <submittedName>
        <fullName evidence="2">ABC transporter permease</fullName>
    </submittedName>
</protein>
<reference evidence="2 3" key="1">
    <citation type="submission" date="2020-05" db="EMBL/GenBank/DDBJ databases">
        <title>Onion-isolated Pseudomonas sp.</title>
        <authorList>
            <person name="Fujikawa T."/>
            <person name="Sawada H."/>
        </authorList>
    </citation>
    <scope>NUCLEOTIDE SEQUENCE [LARGE SCALE GENOMIC DNA]</scope>
    <source>
        <strain evidence="2 3">MAFF 301512</strain>
    </source>
</reference>
<feature type="transmembrane region" description="Helical" evidence="1">
    <location>
        <begin position="176"/>
        <end position="199"/>
    </location>
</feature>
<evidence type="ECO:0000313" key="2">
    <source>
        <dbReference type="EMBL" id="NWN64702.1"/>
    </source>
</evidence>
<dbReference type="EMBL" id="JABUHS010000331">
    <property type="protein sequence ID" value="NWN64702.1"/>
    <property type="molecule type" value="Genomic_DNA"/>
</dbReference>
<proteinExistence type="predicted"/>
<gene>
    <name evidence="2" type="ORF">HT123_28310</name>
</gene>
<dbReference type="AlphaFoldDB" id="A0A7Y8V0A0"/>
<feature type="transmembrane region" description="Helical" evidence="1">
    <location>
        <begin position="142"/>
        <end position="164"/>
    </location>
</feature>
<feature type="transmembrane region" description="Helical" evidence="1">
    <location>
        <begin position="25"/>
        <end position="41"/>
    </location>
</feature>
<accession>A0A7Y8V0A0</accession>
<organism evidence="2 3">
    <name type="scientific">Pseudomonas allii</name>
    <dbReference type="NCBI Taxonomy" id="2740531"/>
    <lineage>
        <taxon>Bacteria</taxon>
        <taxon>Pseudomonadati</taxon>
        <taxon>Pseudomonadota</taxon>
        <taxon>Gammaproteobacteria</taxon>
        <taxon>Pseudomonadales</taxon>
        <taxon>Pseudomonadaceae</taxon>
        <taxon>Pseudomonas</taxon>
    </lineage>
</organism>
<feature type="transmembrane region" description="Helical" evidence="1">
    <location>
        <begin position="61"/>
        <end position="80"/>
    </location>
</feature>
<dbReference type="Proteomes" id="UP000543908">
    <property type="component" value="Unassembled WGS sequence"/>
</dbReference>
<keyword evidence="1" id="KW-0812">Transmembrane</keyword>
<feature type="transmembrane region" description="Helical" evidence="1">
    <location>
        <begin position="219"/>
        <end position="239"/>
    </location>
</feature>
<sequence>MDFYCVSRPAVLAALFIKEQLREPVALLWTVVSPVVTYYLITYARAPLSGEAVDYLSGTSWFYAFVSSNVALFGLAFYIVGRRESGFLRSFVYTGRTKVVFLLGQFLAYSVVSIVYCSVFYMLTRMHSGGLDSAEYLMIVGRFYVCFLLFSIPALLLTLVPLGFQNASTLFSILSLLMLAVGIVSMDSVSPLLTVVNFFNPLWWANKIMVGGVVECALVVWVVTLSLLFLFLVLCRFLLINPIWSRY</sequence>
<keyword evidence="1" id="KW-1133">Transmembrane helix</keyword>
<evidence type="ECO:0000256" key="1">
    <source>
        <dbReference type="SAM" id="Phobius"/>
    </source>
</evidence>
<comment type="caution">
    <text evidence="2">The sequence shown here is derived from an EMBL/GenBank/DDBJ whole genome shotgun (WGS) entry which is preliminary data.</text>
</comment>
<name>A0A7Y8V0A0_9PSED</name>
<keyword evidence="1" id="KW-0472">Membrane</keyword>